<organism evidence="1 2">
    <name type="scientific">Candidatus Wallbacteria bacterium HGW-Wallbacteria-1</name>
    <dbReference type="NCBI Taxonomy" id="2013854"/>
    <lineage>
        <taxon>Bacteria</taxon>
        <taxon>Candidatus Walliibacteriota</taxon>
    </lineage>
</organism>
<dbReference type="AlphaFoldDB" id="A0A2N1PGV9"/>
<dbReference type="Proteomes" id="UP000233256">
    <property type="component" value="Unassembled WGS sequence"/>
</dbReference>
<protein>
    <submittedName>
        <fullName evidence="1">Uncharacterized protein</fullName>
    </submittedName>
</protein>
<proteinExistence type="predicted"/>
<dbReference type="PROSITE" id="PS51257">
    <property type="entry name" value="PROKAR_LIPOPROTEIN"/>
    <property type="match status" value="1"/>
</dbReference>
<accession>A0A2N1PGV9</accession>
<feature type="non-terminal residue" evidence="1">
    <location>
        <position position="118"/>
    </location>
</feature>
<evidence type="ECO:0000313" key="2">
    <source>
        <dbReference type="Proteomes" id="UP000233256"/>
    </source>
</evidence>
<dbReference type="EMBL" id="PGXC01000132">
    <property type="protein sequence ID" value="PKK87566.1"/>
    <property type="molecule type" value="Genomic_DNA"/>
</dbReference>
<evidence type="ECO:0000313" key="1">
    <source>
        <dbReference type="EMBL" id="PKK87566.1"/>
    </source>
</evidence>
<reference evidence="1 2" key="1">
    <citation type="journal article" date="2017" name="ISME J.">
        <title>Potential for microbial H2 and metal transformations associated with novel bacteria and archaea in deep terrestrial subsurface sediments.</title>
        <authorList>
            <person name="Hernsdorf A.W."/>
            <person name="Amano Y."/>
            <person name="Miyakawa K."/>
            <person name="Ise K."/>
            <person name="Suzuki Y."/>
            <person name="Anantharaman K."/>
            <person name="Probst A."/>
            <person name="Burstein D."/>
            <person name="Thomas B.C."/>
            <person name="Banfield J.F."/>
        </authorList>
    </citation>
    <scope>NUCLEOTIDE SEQUENCE [LARGE SCALE GENOMIC DNA]</scope>
    <source>
        <strain evidence="1">HGW-Wallbacteria-1</strain>
    </source>
</reference>
<name>A0A2N1PGV9_9BACT</name>
<sequence>MGKRLLPSVAFSISIILFIALVFGCEANRSSSEYVLTGNWESAHVDDRFVEASSRKASSRSEVLETSVGPVSSTSESRILPKAVIVRYDENIPKSRELATSIGKYGKEVPRAEGVGFD</sequence>
<gene>
    <name evidence="1" type="ORF">CVV64_21890</name>
</gene>
<comment type="caution">
    <text evidence="1">The sequence shown here is derived from an EMBL/GenBank/DDBJ whole genome shotgun (WGS) entry which is preliminary data.</text>
</comment>